<feature type="transmembrane region" description="Helical" evidence="1">
    <location>
        <begin position="310"/>
        <end position="329"/>
    </location>
</feature>
<keyword evidence="3" id="KW-1185">Reference proteome</keyword>
<reference evidence="2 3" key="1">
    <citation type="submission" date="2020-01" db="EMBL/GenBank/DDBJ databases">
        <title>Genomic analysis of Aminipila sp. CBA3637.</title>
        <authorList>
            <person name="Kim Y.B."/>
            <person name="Roh S.W."/>
        </authorList>
    </citation>
    <scope>NUCLEOTIDE SEQUENCE [LARGE SCALE GENOMIC DNA]</scope>
    <source>
        <strain evidence="2 3">CBA3637</strain>
    </source>
</reference>
<dbReference type="EMBL" id="CP047591">
    <property type="protein sequence ID" value="QHI73421.1"/>
    <property type="molecule type" value="Genomic_DNA"/>
</dbReference>
<feature type="transmembrane region" description="Helical" evidence="1">
    <location>
        <begin position="447"/>
        <end position="465"/>
    </location>
</feature>
<feature type="transmembrane region" description="Helical" evidence="1">
    <location>
        <begin position="55"/>
        <end position="79"/>
    </location>
</feature>
<evidence type="ECO:0000313" key="2">
    <source>
        <dbReference type="EMBL" id="QHI73421.1"/>
    </source>
</evidence>
<feature type="transmembrane region" description="Helical" evidence="1">
    <location>
        <begin position="86"/>
        <end position="114"/>
    </location>
</feature>
<feature type="transmembrane region" description="Helical" evidence="1">
    <location>
        <begin position="269"/>
        <end position="290"/>
    </location>
</feature>
<feature type="transmembrane region" description="Helical" evidence="1">
    <location>
        <begin position="422"/>
        <end position="441"/>
    </location>
</feature>
<dbReference type="KEGG" id="amic:Ami3637_14500"/>
<feature type="transmembrane region" description="Helical" evidence="1">
    <location>
        <begin position="358"/>
        <end position="379"/>
    </location>
</feature>
<sequence>MIPSFPMFFKMNVVIGMIMFLVMTTMISDFSAVLLDVKEKNILLPRPVDGKTLNAAKLIHIVVYLFCITIAIAGGALIVGLIRYGILFFLMFLIEMVLICSFLILVTSIFYYAVISIFDGEKLKDIINYFQIALTVFMTLMYQFTGRIFSFSNMNISTSLHFWNFLLPSSWFAAPFMLITNKFDKNYLVLSLIGIIVPIITITLYVKVVATQFESNLQKMNSAGSSQCKSSKKDNFQRVLANVFCHHPLERVFFRFTLQMLDNERKLKLRIYPSLAFAVIFPFIFFFNLFSGEQSFSETLAEIANGKYYIYLYLSVAFLASLFPMISLSENYKGAWIYKALPVDDPVIVLKGAFKAFLLKYIVSVFLLISLIFMFVFGLKVLPGLFLIFLNLLIVMLVLFRFSKRELPFYKDFQYAQNGTNVNKVLSAFGLCALLAGIHYVALIISFGLMINIALSSLFIIFLWHRSFRFSWEDMERNI</sequence>
<evidence type="ECO:0000313" key="3">
    <source>
        <dbReference type="Proteomes" id="UP000463883"/>
    </source>
</evidence>
<organism evidence="2 3">
    <name type="scientific">Aminipila terrae</name>
    <dbReference type="NCBI Taxonomy" id="2697030"/>
    <lineage>
        <taxon>Bacteria</taxon>
        <taxon>Bacillati</taxon>
        <taxon>Bacillota</taxon>
        <taxon>Clostridia</taxon>
        <taxon>Peptostreptococcales</taxon>
        <taxon>Anaerovoracaceae</taxon>
        <taxon>Aminipila</taxon>
    </lineage>
</organism>
<proteinExistence type="predicted"/>
<protein>
    <submittedName>
        <fullName evidence="2">ABC transporter permease</fullName>
    </submittedName>
</protein>
<gene>
    <name evidence="2" type="ORF">Ami3637_14500</name>
</gene>
<keyword evidence="1" id="KW-0812">Transmembrane</keyword>
<name>A0A6P1MI58_9FIRM</name>
<dbReference type="RefSeq" id="WP_162363186.1">
    <property type="nucleotide sequence ID" value="NZ_CP047591.1"/>
</dbReference>
<keyword evidence="1" id="KW-1133">Transmembrane helix</keyword>
<feature type="transmembrane region" description="Helical" evidence="1">
    <location>
        <begin position="385"/>
        <end position="402"/>
    </location>
</feature>
<keyword evidence="1" id="KW-0472">Membrane</keyword>
<evidence type="ECO:0000256" key="1">
    <source>
        <dbReference type="SAM" id="Phobius"/>
    </source>
</evidence>
<feature type="transmembrane region" description="Helical" evidence="1">
    <location>
        <begin position="12"/>
        <end position="35"/>
    </location>
</feature>
<feature type="transmembrane region" description="Helical" evidence="1">
    <location>
        <begin position="187"/>
        <end position="210"/>
    </location>
</feature>
<dbReference type="Proteomes" id="UP000463883">
    <property type="component" value="Chromosome"/>
</dbReference>
<feature type="transmembrane region" description="Helical" evidence="1">
    <location>
        <begin position="162"/>
        <end position="181"/>
    </location>
</feature>
<accession>A0A6P1MI58</accession>
<feature type="transmembrane region" description="Helical" evidence="1">
    <location>
        <begin position="126"/>
        <end position="150"/>
    </location>
</feature>
<dbReference type="AlphaFoldDB" id="A0A6P1MI58"/>